<gene>
    <name evidence="2" type="ORF">SAMN05421780_101736</name>
</gene>
<dbReference type="OrthoDB" id="792939at2"/>
<protein>
    <submittedName>
        <fullName evidence="2">cAMP-binding domain of CRP or a regulatory subunit of cAMP-dependent protein kinases</fullName>
    </submittedName>
</protein>
<organism evidence="2 3">
    <name type="scientific">Flexibacter flexilis DSM 6793</name>
    <dbReference type="NCBI Taxonomy" id="927664"/>
    <lineage>
        <taxon>Bacteria</taxon>
        <taxon>Pseudomonadati</taxon>
        <taxon>Bacteroidota</taxon>
        <taxon>Cytophagia</taxon>
        <taxon>Cytophagales</taxon>
        <taxon>Flexibacteraceae</taxon>
        <taxon>Flexibacter</taxon>
    </lineage>
</organism>
<evidence type="ECO:0000259" key="1">
    <source>
        <dbReference type="PROSITE" id="PS50042"/>
    </source>
</evidence>
<evidence type="ECO:0000313" key="3">
    <source>
        <dbReference type="Proteomes" id="UP000199514"/>
    </source>
</evidence>
<dbReference type="GO" id="GO:0016301">
    <property type="term" value="F:kinase activity"/>
    <property type="evidence" value="ECO:0007669"/>
    <property type="project" value="UniProtKB-KW"/>
</dbReference>
<dbReference type="EMBL" id="FOLE01000001">
    <property type="protein sequence ID" value="SFB84573.1"/>
    <property type="molecule type" value="Genomic_DNA"/>
</dbReference>
<dbReference type="STRING" id="927664.SAMN05421780_101736"/>
<dbReference type="Pfam" id="PF00027">
    <property type="entry name" value="cNMP_binding"/>
    <property type="match status" value="1"/>
</dbReference>
<keyword evidence="3" id="KW-1185">Reference proteome</keyword>
<dbReference type="AlphaFoldDB" id="A0A1I1EHZ3"/>
<accession>A0A1I1EHZ3</accession>
<keyword evidence="2" id="KW-0808">Transferase</keyword>
<feature type="domain" description="Cyclic nucleotide-binding" evidence="1">
    <location>
        <begin position="4"/>
        <end position="111"/>
    </location>
</feature>
<reference evidence="2 3" key="1">
    <citation type="submission" date="2016-10" db="EMBL/GenBank/DDBJ databases">
        <authorList>
            <person name="de Groot N.N."/>
        </authorList>
    </citation>
    <scope>NUCLEOTIDE SEQUENCE [LARGE SCALE GENOMIC DNA]</scope>
    <source>
        <strain evidence="2 3">DSM 6793</strain>
    </source>
</reference>
<dbReference type="InterPro" id="IPR014710">
    <property type="entry name" value="RmlC-like_jellyroll"/>
</dbReference>
<dbReference type="RefSeq" id="WP_091507452.1">
    <property type="nucleotide sequence ID" value="NZ_FOLE01000001.1"/>
</dbReference>
<name>A0A1I1EHZ3_9BACT</name>
<dbReference type="SUPFAM" id="SSF51206">
    <property type="entry name" value="cAMP-binding domain-like"/>
    <property type="match status" value="1"/>
</dbReference>
<evidence type="ECO:0000313" key="2">
    <source>
        <dbReference type="EMBL" id="SFB84573.1"/>
    </source>
</evidence>
<dbReference type="InterPro" id="IPR018490">
    <property type="entry name" value="cNMP-bd_dom_sf"/>
</dbReference>
<sequence>MREFFRSLGVLTEQDITALEQVSSRQTLPKGAFFVREGQVCEQIAFVEKGILRSFYTTADGEEMTYCLLFDNILITALSSLISGRPTPENIQALAQTELIIFAKKDFETLINQNVNWLMANKILLEQQYMELEQRVFSLQKDKAAERYQKLLTQQPHYIQQIPVQYLASFLGITRRHLSRLRRELMP</sequence>
<dbReference type="CDD" id="cd00038">
    <property type="entry name" value="CAP_ED"/>
    <property type="match status" value="1"/>
</dbReference>
<dbReference type="PROSITE" id="PS50042">
    <property type="entry name" value="CNMP_BINDING_3"/>
    <property type="match status" value="1"/>
</dbReference>
<dbReference type="InterPro" id="IPR000595">
    <property type="entry name" value="cNMP-bd_dom"/>
</dbReference>
<keyword evidence="2" id="KW-0418">Kinase</keyword>
<dbReference type="Proteomes" id="UP000199514">
    <property type="component" value="Unassembled WGS sequence"/>
</dbReference>
<proteinExistence type="predicted"/>
<dbReference type="Gene3D" id="2.60.120.10">
    <property type="entry name" value="Jelly Rolls"/>
    <property type="match status" value="1"/>
</dbReference>